<evidence type="ECO:0000256" key="3">
    <source>
        <dbReference type="ARBA" id="ARBA00023163"/>
    </source>
</evidence>
<dbReference type="SUPFAM" id="SSF54909">
    <property type="entry name" value="Dimeric alpha+beta barrel"/>
    <property type="match status" value="1"/>
</dbReference>
<dbReference type="InterPro" id="IPR019885">
    <property type="entry name" value="Tscrpt_reg_HTH_AsnC-type_CS"/>
</dbReference>
<keyword evidence="2" id="KW-0238">DNA-binding</keyword>
<dbReference type="AlphaFoldDB" id="A0A4U0QEL6"/>
<dbReference type="PANTHER" id="PTHR30154:SF17">
    <property type="entry name" value="DNA-BINDING TRANSCRIPTIONAL ACTIVATOR DECR"/>
    <property type="match status" value="1"/>
</dbReference>
<evidence type="ECO:0000256" key="1">
    <source>
        <dbReference type="ARBA" id="ARBA00023015"/>
    </source>
</evidence>
<dbReference type="GO" id="GO:0005829">
    <property type="term" value="C:cytosol"/>
    <property type="evidence" value="ECO:0007669"/>
    <property type="project" value="TreeGrafter"/>
</dbReference>
<comment type="caution">
    <text evidence="5">The sequence shown here is derived from an EMBL/GenBank/DDBJ whole genome shotgun (WGS) entry which is preliminary data.</text>
</comment>
<dbReference type="SMART" id="SM00344">
    <property type="entry name" value="HTH_ASNC"/>
    <property type="match status" value="1"/>
</dbReference>
<dbReference type="EMBL" id="SUNH01000037">
    <property type="protein sequence ID" value="TJZ79945.1"/>
    <property type="molecule type" value="Genomic_DNA"/>
</dbReference>
<feature type="domain" description="HTH asnC-type" evidence="4">
    <location>
        <begin position="7"/>
        <end position="68"/>
    </location>
</feature>
<evidence type="ECO:0000313" key="6">
    <source>
        <dbReference type="Proteomes" id="UP000306223"/>
    </source>
</evidence>
<organism evidence="5 6">
    <name type="scientific">Paracoccus hibiscisoli</name>
    <dbReference type="NCBI Taxonomy" id="2023261"/>
    <lineage>
        <taxon>Bacteria</taxon>
        <taxon>Pseudomonadati</taxon>
        <taxon>Pseudomonadota</taxon>
        <taxon>Alphaproteobacteria</taxon>
        <taxon>Rhodobacterales</taxon>
        <taxon>Paracoccaceae</taxon>
        <taxon>Paracoccus</taxon>
    </lineage>
</organism>
<dbReference type="InterPro" id="IPR011991">
    <property type="entry name" value="ArsR-like_HTH"/>
</dbReference>
<dbReference type="InterPro" id="IPR036388">
    <property type="entry name" value="WH-like_DNA-bd_sf"/>
</dbReference>
<sequence length="155" mass="17682">MTQDMRLDAIDSAILRVLQRDASLSQRDVAERVGLSQNACWRRIARLKEAGIIRGQTLRLDHDRIGLGLTVFVMLRTRDHSTEWLTTFRRTVLGIENVIDVFRIAGDYDYMLKIVARDMNDFDSIYQRLIAGAALETVTSCIAMEAIADRRDLPV</sequence>
<reference evidence="5 6" key="1">
    <citation type="submission" date="2019-04" db="EMBL/GenBank/DDBJ databases">
        <authorList>
            <person name="Li J."/>
        </authorList>
    </citation>
    <scope>NUCLEOTIDE SEQUENCE [LARGE SCALE GENOMIC DNA]</scope>
    <source>
        <strain evidence="5 6">CCTCC AB2016182</strain>
    </source>
</reference>
<dbReference type="GO" id="GO:0006355">
    <property type="term" value="P:regulation of DNA-templated transcription"/>
    <property type="evidence" value="ECO:0007669"/>
    <property type="project" value="UniProtKB-ARBA"/>
</dbReference>
<dbReference type="CDD" id="cd00090">
    <property type="entry name" value="HTH_ARSR"/>
    <property type="match status" value="1"/>
</dbReference>
<keyword evidence="6" id="KW-1185">Reference proteome</keyword>
<dbReference type="Proteomes" id="UP000306223">
    <property type="component" value="Unassembled WGS sequence"/>
</dbReference>
<dbReference type="Pfam" id="PF13412">
    <property type="entry name" value="HTH_24"/>
    <property type="match status" value="1"/>
</dbReference>
<evidence type="ECO:0000256" key="2">
    <source>
        <dbReference type="ARBA" id="ARBA00023125"/>
    </source>
</evidence>
<dbReference type="PROSITE" id="PS00519">
    <property type="entry name" value="HTH_ASNC_1"/>
    <property type="match status" value="1"/>
</dbReference>
<dbReference type="InterPro" id="IPR000485">
    <property type="entry name" value="AsnC-type_HTH_dom"/>
</dbReference>
<dbReference type="Gene3D" id="1.10.10.10">
    <property type="entry name" value="Winged helix-like DNA-binding domain superfamily/Winged helix DNA-binding domain"/>
    <property type="match status" value="1"/>
</dbReference>
<proteinExistence type="predicted"/>
<dbReference type="SUPFAM" id="SSF46785">
    <property type="entry name" value="Winged helix' DNA-binding domain"/>
    <property type="match status" value="1"/>
</dbReference>
<evidence type="ECO:0000313" key="5">
    <source>
        <dbReference type="EMBL" id="TJZ79945.1"/>
    </source>
</evidence>
<accession>A0A4U0QEL6</accession>
<dbReference type="InterPro" id="IPR019887">
    <property type="entry name" value="Tscrpt_reg_AsnC/Lrp_C"/>
</dbReference>
<dbReference type="PRINTS" id="PR00033">
    <property type="entry name" value="HTHASNC"/>
</dbReference>
<dbReference type="Pfam" id="PF01037">
    <property type="entry name" value="AsnC_trans_reg"/>
    <property type="match status" value="1"/>
</dbReference>
<name>A0A4U0QEL6_9RHOB</name>
<dbReference type="InterPro" id="IPR019888">
    <property type="entry name" value="Tscrpt_reg_AsnC-like"/>
</dbReference>
<dbReference type="InterPro" id="IPR036390">
    <property type="entry name" value="WH_DNA-bd_sf"/>
</dbReference>
<keyword evidence="1" id="KW-0805">Transcription regulation</keyword>
<dbReference type="PANTHER" id="PTHR30154">
    <property type="entry name" value="LEUCINE-RESPONSIVE REGULATORY PROTEIN"/>
    <property type="match status" value="1"/>
</dbReference>
<gene>
    <name evidence="5" type="ORF">FA740_17290</name>
</gene>
<dbReference type="GO" id="GO:0043565">
    <property type="term" value="F:sequence-specific DNA binding"/>
    <property type="evidence" value="ECO:0007669"/>
    <property type="project" value="InterPro"/>
</dbReference>
<evidence type="ECO:0000259" key="4">
    <source>
        <dbReference type="PROSITE" id="PS50956"/>
    </source>
</evidence>
<dbReference type="Gene3D" id="3.30.70.920">
    <property type="match status" value="1"/>
</dbReference>
<dbReference type="RefSeq" id="WP_136858058.1">
    <property type="nucleotide sequence ID" value="NZ_SUNH01000037.1"/>
</dbReference>
<protein>
    <submittedName>
        <fullName evidence="5">Lrp/AsnC family transcriptional regulator</fullName>
    </submittedName>
</protein>
<dbReference type="InterPro" id="IPR011008">
    <property type="entry name" value="Dimeric_a/b-barrel"/>
</dbReference>
<dbReference type="OrthoDB" id="7847328at2"/>
<dbReference type="GO" id="GO:0043200">
    <property type="term" value="P:response to amino acid"/>
    <property type="evidence" value="ECO:0007669"/>
    <property type="project" value="TreeGrafter"/>
</dbReference>
<dbReference type="PROSITE" id="PS50956">
    <property type="entry name" value="HTH_ASNC_2"/>
    <property type="match status" value="1"/>
</dbReference>
<keyword evidence="3" id="KW-0804">Transcription</keyword>